<dbReference type="Gene3D" id="1.20.1540.10">
    <property type="entry name" value="Rhomboid-like"/>
    <property type="match status" value="1"/>
</dbReference>
<dbReference type="MEROPS" id="S54.015"/>
<dbReference type="InterPro" id="IPR002610">
    <property type="entry name" value="Peptidase_S54_rhomboid-like"/>
</dbReference>
<dbReference type="AlphaFoldDB" id="A0A059AJ03"/>
<evidence type="ECO:0000256" key="2">
    <source>
        <dbReference type="ARBA" id="ARBA00004141"/>
    </source>
</evidence>
<dbReference type="GO" id="GO:0016020">
    <property type="term" value="C:membrane"/>
    <property type="evidence" value="ECO:0007669"/>
    <property type="project" value="UniProtKB-SubCell"/>
</dbReference>
<evidence type="ECO:0000256" key="9">
    <source>
        <dbReference type="ARBA" id="ARBA00023136"/>
    </source>
</evidence>
<comment type="catalytic activity">
    <reaction evidence="1 10">
        <text>Cleaves type-1 transmembrane domains using a catalytic dyad composed of serine and histidine that are contributed by different transmembrane domains.</text>
        <dbReference type="EC" id="3.4.21.105"/>
    </reaction>
</comment>
<feature type="transmembrane region" description="Helical" evidence="10">
    <location>
        <begin position="288"/>
        <end position="310"/>
    </location>
</feature>
<comment type="function">
    <text evidence="10">Serine protease involved in intramembrane proteolysis.</text>
</comment>
<dbReference type="PANTHER" id="PTHR22936">
    <property type="entry name" value="RHOMBOID-RELATED"/>
    <property type="match status" value="1"/>
</dbReference>
<evidence type="ECO:0000256" key="6">
    <source>
        <dbReference type="ARBA" id="ARBA00022801"/>
    </source>
</evidence>
<evidence type="ECO:0000256" key="7">
    <source>
        <dbReference type="ARBA" id="ARBA00022825"/>
    </source>
</evidence>
<dbReference type="PANTHER" id="PTHR22936:SF87">
    <property type="entry name" value="RHOMBOID-LIKE PROTEIN 5"/>
    <property type="match status" value="1"/>
</dbReference>
<dbReference type="GO" id="GO:0005794">
    <property type="term" value="C:Golgi apparatus"/>
    <property type="evidence" value="ECO:0007669"/>
    <property type="project" value="UniProtKB-ARBA"/>
</dbReference>
<dbReference type="eggNOG" id="KOG2289">
    <property type="taxonomic scope" value="Eukaryota"/>
</dbReference>
<evidence type="ECO:0000256" key="1">
    <source>
        <dbReference type="ARBA" id="ARBA00000156"/>
    </source>
</evidence>
<comment type="subcellular location">
    <subcellularLocation>
        <location evidence="2 10">Membrane</location>
        <topology evidence="2 10">Multi-pass membrane protein</topology>
    </subcellularLocation>
</comment>
<proteinExistence type="inferred from homology"/>
<dbReference type="EMBL" id="KK198762">
    <property type="protein sequence ID" value="KCW53818.1"/>
    <property type="molecule type" value="Genomic_DNA"/>
</dbReference>
<accession>A0A059AJ03</accession>
<evidence type="ECO:0000259" key="12">
    <source>
        <dbReference type="Pfam" id="PF01694"/>
    </source>
</evidence>
<dbReference type="GO" id="GO:0006508">
    <property type="term" value="P:proteolysis"/>
    <property type="evidence" value="ECO:0007669"/>
    <property type="project" value="UniProtKB-KW"/>
</dbReference>
<dbReference type="FunCoup" id="A0A059AJ03">
    <property type="interactions" value="2"/>
</dbReference>
<dbReference type="EC" id="3.4.21.105" evidence="10"/>
<dbReference type="Gramene" id="KCW53818">
    <property type="protein sequence ID" value="KCW53818"/>
    <property type="gene ID" value="EUGRSUZ_J03060"/>
</dbReference>
<feature type="region of interest" description="Disordered" evidence="11">
    <location>
        <begin position="1"/>
        <end position="34"/>
    </location>
</feature>
<dbReference type="Pfam" id="PF01694">
    <property type="entry name" value="Rhomboid"/>
    <property type="match status" value="1"/>
</dbReference>
<protein>
    <recommendedName>
        <fullName evidence="10">RHOMBOID-like protein</fullName>
        <ecNumber evidence="10">3.4.21.105</ecNumber>
    </recommendedName>
</protein>
<dbReference type="FunFam" id="1.20.1540.10:FF:000019">
    <property type="entry name" value="RHOMBOID-like protein"/>
    <property type="match status" value="1"/>
</dbReference>
<dbReference type="InterPro" id="IPR035952">
    <property type="entry name" value="Rhomboid-like_sf"/>
</dbReference>
<evidence type="ECO:0000256" key="5">
    <source>
        <dbReference type="ARBA" id="ARBA00022692"/>
    </source>
</evidence>
<dbReference type="InterPro" id="IPR022764">
    <property type="entry name" value="Peptidase_S54_rhomboid_dom"/>
</dbReference>
<feature type="transmembrane region" description="Helical" evidence="10">
    <location>
        <begin position="240"/>
        <end position="258"/>
    </location>
</feature>
<keyword evidence="9 10" id="KW-0472">Membrane</keyword>
<organism evidence="13">
    <name type="scientific">Eucalyptus grandis</name>
    <name type="common">Flooded gum</name>
    <dbReference type="NCBI Taxonomy" id="71139"/>
    <lineage>
        <taxon>Eukaryota</taxon>
        <taxon>Viridiplantae</taxon>
        <taxon>Streptophyta</taxon>
        <taxon>Embryophyta</taxon>
        <taxon>Tracheophyta</taxon>
        <taxon>Spermatophyta</taxon>
        <taxon>Magnoliopsida</taxon>
        <taxon>eudicotyledons</taxon>
        <taxon>Gunneridae</taxon>
        <taxon>Pentapetalae</taxon>
        <taxon>rosids</taxon>
        <taxon>malvids</taxon>
        <taxon>Myrtales</taxon>
        <taxon>Myrtaceae</taxon>
        <taxon>Myrtoideae</taxon>
        <taxon>Eucalypteae</taxon>
        <taxon>Eucalyptus</taxon>
    </lineage>
</organism>
<feature type="domain" description="Peptidase S54 rhomboid" evidence="12">
    <location>
        <begin position="118"/>
        <end position="257"/>
    </location>
</feature>
<gene>
    <name evidence="13" type="ORF">EUGRSUZ_J03060</name>
</gene>
<feature type="transmembrane region" description="Helical" evidence="10">
    <location>
        <begin position="184"/>
        <end position="204"/>
    </location>
</feature>
<dbReference type="SUPFAM" id="SSF144091">
    <property type="entry name" value="Rhomboid-like"/>
    <property type="match status" value="1"/>
</dbReference>
<dbReference type="GO" id="GO:0004252">
    <property type="term" value="F:serine-type endopeptidase activity"/>
    <property type="evidence" value="ECO:0007669"/>
    <property type="project" value="InterPro"/>
</dbReference>
<keyword evidence="6 10" id="KW-0378">Hydrolase</keyword>
<dbReference type="KEGG" id="egr:104423175"/>
<feature type="transmembrane region" description="Helical" evidence="10">
    <location>
        <begin position="43"/>
        <end position="64"/>
    </location>
</feature>
<evidence type="ECO:0000256" key="11">
    <source>
        <dbReference type="SAM" id="MobiDB-lite"/>
    </source>
</evidence>
<dbReference type="OMA" id="CYQYLLW"/>
<feature type="transmembrane region" description="Helical" evidence="10">
    <location>
        <begin position="216"/>
        <end position="234"/>
    </location>
</feature>
<evidence type="ECO:0000256" key="8">
    <source>
        <dbReference type="ARBA" id="ARBA00022989"/>
    </source>
</evidence>
<comment type="similarity">
    <text evidence="3 10">Belongs to the peptidase S54 family.</text>
</comment>
<sequence length="320" mass="35021">MGKSSASPSPSSSPLPALDIEKGTKMPRPAHHHFPPPPPPKQWFSWLVPLIFLVNVGLFVYTMYVNNCPSKEPKGCILYPLLGRFSFQPLKENRFLGPSLITLEKLGGLERKLVVEDAQGWRMISCIWLHAGVLHLATNMLSLIVVGIGLEQEFGFLKIGALYVLSGFGGSLLSTLTISDGLKISVGASGALFGLLGAMLSELITNWTIYANKCTALFTLVIVVVINLAIGLLIPHVDNSAHIGGFISGFLLGFVLLIRPQFGYVSRRYIPDGYDVKHKKSKHKSYQYCLWVTALILLVAGYASGMAKLFNGQHLKNIPF</sequence>
<evidence type="ECO:0000256" key="3">
    <source>
        <dbReference type="ARBA" id="ARBA00009045"/>
    </source>
</evidence>
<keyword evidence="5 10" id="KW-0812">Transmembrane</keyword>
<feature type="transmembrane region" description="Helical" evidence="10">
    <location>
        <begin position="160"/>
        <end position="178"/>
    </location>
</feature>
<feature type="transmembrane region" description="Helical" evidence="10">
    <location>
        <begin position="127"/>
        <end position="148"/>
    </location>
</feature>
<evidence type="ECO:0000313" key="13">
    <source>
        <dbReference type="EMBL" id="KCW53818.1"/>
    </source>
</evidence>
<reference evidence="13" key="1">
    <citation type="submission" date="2013-07" db="EMBL/GenBank/DDBJ databases">
        <title>The genome of Eucalyptus grandis.</title>
        <authorList>
            <person name="Schmutz J."/>
            <person name="Hayes R."/>
            <person name="Myburg A."/>
            <person name="Tuskan G."/>
            <person name="Grattapaglia D."/>
            <person name="Rokhsar D.S."/>
        </authorList>
    </citation>
    <scope>NUCLEOTIDE SEQUENCE</scope>
    <source>
        <tissue evidence="13">Leaf extractions</tissue>
    </source>
</reference>
<evidence type="ECO:0000256" key="10">
    <source>
        <dbReference type="RuleBase" id="RU362115"/>
    </source>
</evidence>
<dbReference type="OrthoDB" id="418595at2759"/>
<keyword evidence="8 10" id="KW-1133">Transmembrane helix</keyword>
<name>A0A059AJ03_EUCGR</name>
<keyword evidence="4 10" id="KW-0645">Protease</keyword>
<keyword evidence="7 10" id="KW-0720">Serine protease</keyword>
<evidence type="ECO:0000256" key="4">
    <source>
        <dbReference type="ARBA" id="ARBA00022670"/>
    </source>
</evidence>
<dbReference type="InParanoid" id="A0A059AJ03"/>
<feature type="compositionally biased region" description="Low complexity" evidence="11">
    <location>
        <begin position="1"/>
        <end position="18"/>
    </location>
</feature>